<feature type="chain" id="PRO_5028913641" evidence="7">
    <location>
        <begin position="22"/>
        <end position="1407"/>
    </location>
</feature>
<evidence type="ECO:0000256" key="1">
    <source>
        <dbReference type="ARBA" id="ARBA00022669"/>
    </source>
</evidence>
<evidence type="ECO:0000256" key="7">
    <source>
        <dbReference type="SAM" id="SignalP"/>
    </source>
</evidence>
<evidence type="ECO:0000256" key="4">
    <source>
        <dbReference type="ARBA" id="ARBA00023157"/>
    </source>
</evidence>
<feature type="domain" description="Chitin-binding type-2" evidence="8">
    <location>
        <begin position="1034"/>
        <end position="1086"/>
    </location>
</feature>
<keyword evidence="4" id="KW-1015">Disulfide bond</keyword>
<dbReference type="Gene3D" id="2.170.140.10">
    <property type="entry name" value="Chitin binding domain"/>
    <property type="match status" value="8"/>
</dbReference>
<feature type="region of interest" description="Disordered" evidence="6">
    <location>
        <begin position="205"/>
        <end position="247"/>
    </location>
</feature>
<evidence type="ECO:0000313" key="10">
    <source>
        <dbReference type="WBParaSite" id="Pan_g10160.t1"/>
    </source>
</evidence>
<feature type="domain" description="Chitin-binding type-2" evidence="8">
    <location>
        <begin position="570"/>
        <end position="616"/>
    </location>
</feature>
<protein>
    <submittedName>
        <fullName evidence="10">Chitin-binding type-2 domain-containing protein</fullName>
    </submittedName>
</protein>
<proteinExistence type="predicted"/>
<name>A0A7E4ULE9_PANRE</name>
<dbReference type="SMART" id="SM00494">
    <property type="entry name" value="ChtBD2"/>
    <property type="match status" value="14"/>
</dbReference>
<reference evidence="10" key="2">
    <citation type="submission" date="2020-10" db="UniProtKB">
        <authorList>
            <consortium name="WormBaseParasite"/>
        </authorList>
    </citation>
    <scope>IDENTIFICATION</scope>
</reference>
<feature type="domain" description="Chitin-binding type-2" evidence="8">
    <location>
        <begin position="30"/>
        <end position="87"/>
    </location>
</feature>
<keyword evidence="1" id="KW-0147">Chitin-binding</keyword>
<feature type="region of interest" description="Disordered" evidence="6">
    <location>
        <begin position="967"/>
        <end position="986"/>
    </location>
</feature>
<feature type="region of interest" description="Disordered" evidence="6">
    <location>
        <begin position="792"/>
        <end position="819"/>
    </location>
</feature>
<evidence type="ECO:0000313" key="9">
    <source>
        <dbReference type="Proteomes" id="UP000492821"/>
    </source>
</evidence>
<evidence type="ECO:0000256" key="3">
    <source>
        <dbReference type="ARBA" id="ARBA00022737"/>
    </source>
</evidence>
<feature type="signal peptide" evidence="7">
    <location>
        <begin position="1"/>
        <end position="21"/>
    </location>
</feature>
<feature type="domain" description="Chitin-binding type-2" evidence="8">
    <location>
        <begin position="676"/>
        <end position="721"/>
    </location>
</feature>
<keyword evidence="5" id="KW-0325">Glycoprotein</keyword>
<organism evidence="9 10">
    <name type="scientific">Panagrellus redivivus</name>
    <name type="common">Microworm</name>
    <dbReference type="NCBI Taxonomy" id="6233"/>
    <lineage>
        <taxon>Eukaryota</taxon>
        <taxon>Metazoa</taxon>
        <taxon>Ecdysozoa</taxon>
        <taxon>Nematoda</taxon>
        <taxon>Chromadorea</taxon>
        <taxon>Rhabditida</taxon>
        <taxon>Tylenchina</taxon>
        <taxon>Panagrolaimomorpha</taxon>
        <taxon>Panagrolaimoidea</taxon>
        <taxon>Panagrolaimidae</taxon>
        <taxon>Panagrellus</taxon>
    </lineage>
</organism>
<feature type="domain" description="Chitin-binding type-2" evidence="8">
    <location>
        <begin position="1348"/>
        <end position="1406"/>
    </location>
</feature>
<dbReference type="InterPro" id="IPR051940">
    <property type="entry name" value="Chitin_bind-dev_reg"/>
</dbReference>
<feature type="domain" description="Chitin-binding type-2" evidence="8">
    <location>
        <begin position="88"/>
        <end position="144"/>
    </location>
</feature>
<feature type="domain" description="Chitin-binding type-2" evidence="8">
    <location>
        <begin position="424"/>
        <end position="482"/>
    </location>
</feature>
<reference evidence="9" key="1">
    <citation type="journal article" date="2013" name="Genetics">
        <title>The draft genome and transcriptome of Panagrellus redivivus are shaped by the harsh demands of a free-living lifestyle.</title>
        <authorList>
            <person name="Srinivasan J."/>
            <person name="Dillman A.R."/>
            <person name="Macchietto M.G."/>
            <person name="Heikkinen L."/>
            <person name="Lakso M."/>
            <person name="Fracchia K.M."/>
            <person name="Antoshechkin I."/>
            <person name="Mortazavi A."/>
            <person name="Wong G."/>
            <person name="Sternberg P.W."/>
        </authorList>
    </citation>
    <scope>NUCLEOTIDE SEQUENCE [LARGE SCALE GENOMIC DNA]</scope>
    <source>
        <strain evidence="9">MT8872</strain>
    </source>
</reference>
<dbReference type="SUPFAM" id="SSF57625">
    <property type="entry name" value="Invertebrate chitin-binding proteins"/>
    <property type="match status" value="11"/>
</dbReference>
<feature type="domain" description="Chitin-binding type-2" evidence="8">
    <location>
        <begin position="507"/>
        <end position="551"/>
    </location>
</feature>
<accession>A0A7E4ULE9</accession>
<feature type="domain" description="Chitin-binding type-2" evidence="8">
    <location>
        <begin position="1272"/>
        <end position="1330"/>
    </location>
</feature>
<keyword evidence="9" id="KW-1185">Reference proteome</keyword>
<evidence type="ECO:0000256" key="2">
    <source>
        <dbReference type="ARBA" id="ARBA00022729"/>
    </source>
</evidence>
<dbReference type="Proteomes" id="UP000492821">
    <property type="component" value="Unassembled WGS sequence"/>
</dbReference>
<evidence type="ECO:0000259" key="8">
    <source>
        <dbReference type="PROSITE" id="PS50940"/>
    </source>
</evidence>
<sequence>MRIRLKPLLVIALAVVALAVAASDSQRLADSLCVGKKDGHYALGICSSDYLTCSNGKSFAHRCKFGLFFDKANEQCADRKAIADCQAPFDCSDRDDGIYSDGCSRNFWYCFGGSAASASCQSGLYFNTETNTCEYFKSIKACKGKCNQKAPVGDTCSDHYFVCIDQVPTRQTCKKHEAYDDYYRKCRSLTELPQCVLHQIHREQNTDGDNDEFHPRRLDNPGQNVPDSSSDTLQDDPLHATYPTYTPPTTTAAYAVEGSGEEVDIELGGIRRMSRFDFDDSDQILAAVMRSSGGDLHSRVNVPGKLTRVGDLPDLGQLPSIQKAGSVESMIPTFCLDRPDGNFFISCGAKFINCVNHVATVMSCPNGLVFSEDLNVCGFVNDVPACANGALKADVPVVSAPINDNDMSVERLASNPSKPGRQLDSICVKDRDSSPLFGLSSCSPYFIACKNGAAIVASCDEHFLFNEDTLRCETPYETFCPEKLPADAEQICETVGNVPFIDTPLIKAACSEHSVRVFEECADSYYVCHEQAFLRRDCPDGLSFDSVVGACVSHCGDSRHVKKLVGSSYEEFCKQQGPGKHGLGCTSVYVDCSSNGVSSVIECEDGLVFNKFIQGCALYCEGTPVSQLDDLTSPMVFEPKADSQRTDGKNDDHKPFEDFRASNTVDSVDYRNVDPDAVCAKHSDGLYSLGCGDAYFSCYNGHGVLIHCEDGLVFNSDSGTCTDRCARGSSSEGVPKKASLCPAGVTGYQSTSQCSDAFVYCVNGVEYKQACPAGRYFNVYLRACDLSCDAPTESGARDDDGLVKDGPASNPTTKAPPSFRDIRLFRQQAPSTFLTDGFSQNPVYIPRAPRPLQIDQFAGIPEALPVRVPFTPNNIPGHVGFDAFNRGNFPEKPRVVHSPFPRFSDVRPINPALNPNPLPAVGVPPLQPRLRSVNILPPVTPRPAPVKPLPIISESAEVLDVLNGNDTSHANDSAEVPTEDASFEGSGISAEEDIEPETTSLWRKKREITTQCQYKQRWYNPNIAFIETYDFVPQVDCAAGKTPLGCTSGYIECVNGVPQVYSCADDFIYDKQTSRCIFNHNARCTLGLTVLDSKLPRRHPGASASLRHVSGTAVEEQTSDPRCKFGAQGSVPLGFCLSEFLLCLPNGQATTSYCLNSELFDHASGKCVRAAECGLHARGFHSISAPSPASTSRLVGPANLQCLGREDGDSLPTGKCLSTFIRCQKGEPVRSYCPKAGDSFSTHLKSCVSKAQLPECRPSTSITLDLSSSDASNPCVDQPDGFYRHPESCQRIIQCYGRETFEQQPCQHDLAFDAARGVCDYRRNVPGCENAVDSTARAEAGGNETIANTACDEGSHGAYVPNKSDCSSYFRCVWGRYEAMQCPEGTVFNTNLSVCDWPDQVPHCAAT</sequence>
<evidence type="ECO:0000256" key="5">
    <source>
        <dbReference type="ARBA" id="ARBA00023180"/>
    </source>
</evidence>
<feature type="region of interest" description="Disordered" evidence="6">
    <location>
        <begin position="639"/>
        <end position="658"/>
    </location>
</feature>
<feature type="compositionally biased region" description="Polar residues" evidence="6">
    <location>
        <begin position="221"/>
        <end position="232"/>
    </location>
</feature>
<dbReference type="InterPro" id="IPR036508">
    <property type="entry name" value="Chitin-bd_dom_sf"/>
</dbReference>
<feature type="compositionally biased region" description="Basic and acidic residues" evidence="6">
    <location>
        <begin position="205"/>
        <end position="219"/>
    </location>
</feature>
<dbReference type="Pfam" id="PF01607">
    <property type="entry name" value="CBM_14"/>
    <property type="match status" value="9"/>
</dbReference>
<feature type="domain" description="Chitin-binding type-2" evidence="8">
    <location>
        <begin position="332"/>
        <end position="388"/>
    </location>
</feature>
<keyword evidence="3" id="KW-0677">Repeat</keyword>
<keyword evidence="2 7" id="KW-0732">Signal</keyword>
<dbReference type="PANTHER" id="PTHR23301:SF0">
    <property type="entry name" value="CHITIN-BINDING TYPE-2 DOMAIN-CONTAINING PROTEIN-RELATED"/>
    <property type="match status" value="1"/>
</dbReference>
<evidence type="ECO:0000256" key="6">
    <source>
        <dbReference type="SAM" id="MobiDB-lite"/>
    </source>
</evidence>
<dbReference type="PANTHER" id="PTHR23301">
    <property type="entry name" value="CHITIN BINDING PERITROPHIN-A"/>
    <property type="match status" value="1"/>
</dbReference>
<dbReference type="GO" id="GO:0008061">
    <property type="term" value="F:chitin binding"/>
    <property type="evidence" value="ECO:0007669"/>
    <property type="project" value="UniProtKB-KW"/>
</dbReference>
<dbReference type="InterPro" id="IPR002557">
    <property type="entry name" value="Chitin-bd_dom"/>
</dbReference>
<dbReference type="PROSITE" id="PS50940">
    <property type="entry name" value="CHIT_BIND_II"/>
    <property type="match status" value="11"/>
</dbReference>
<feature type="domain" description="Chitin-binding type-2" evidence="8">
    <location>
        <begin position="738"/>
        <end position="785"/>
    </location>
</feature>
<dbReference type="WBParaSite" id="Pan_g10160.t1">
    <property type="protein sequence ID" value="Pan_g10160.t1"/>
    <property type="gene ID" value="Pan_g10160"/>
</dbReference>
<dbReference type="GO" id="GO:0005576">
    <property type="term" value="C:extracellular region"/>
    <property type="evidence" value="ECO:0007669"/>
    <property type="project" value="InterPro"/>
</dbReference>